<evidence type="ECO:0008006" key="6">
    <source>
        <dbReference type="Google" id="ProtNLM"/>
    </source>
</evidence>
<dbReference type="InterPro" id="IPR008921">
    <property type="entry name" value="DNA_pol3_clamp-load_cplx_C"/>
</dbReference>
<gene>
    <name evidence="5" type="ORF">S12H4_59701</name>
</gene>
<feature type="domain" description="AAA C-terminal" evidence="4">
    <location>
        <begin position="1"/>
        <end position="30"/>
    </location>
</feature>
<dbReference type="InterPro" id="IPR051314">
    <property type="entry name" value="AAA_ATPase_RarA/MGS1/WRNIP1"/>
</dbReference>
<sequence length="153" mass="16347">KESIQQKTIDYDGTGDTHYDLASALQKSMRGSDPDATVYWLARMIAGGEDTRFIARRIAVCAAEDVGNADPMATVLAAAAVQISEFVGLPEAQLALAQAAIYVACAPKSNAAASAIWKAVDDVKSQKTIPVPKHLKDSHYRAAKKMGYGADYK</sequence>
<organism evidence="5">
    <name type="scientific">marine sediment metagenome</name>
    <dbReference type="NCBI Taxonomy" id="412755"/>
    <lineage>
        <taxon>unclassified sequences</taxon>
        <taxon>metagenomes</taxon>
        <taxon>ecological metagenomes</taxon>
    </lineage>
</organism>
<protein>
    <recommendedName>
        <fullName evidence="6">MgsA AAA+ ATPase C-terminal domain-containing protein</fullName>
    </recommendedName>
</protein>
<dbReference type="GO" id="GO:0006261">
    <property type="term" value="P:DNA-templated DNA replication"/>
    <property type="evidence" value="ECO:0007669"/>
    <property type="project" value="TreeGrafter"/>
</dbReference>
<feature type="domain" description="MgsA AAA+ ATPase C-terminal" evidence="3">
    <location>
        <begin position="31"/>
        <end position="153"/>
    </location>
</feature>
<evidence type="ECO:0000259" key="3">
    <source>
        <dbReference type="Pfam" id="PF12002"/>
    </source>
</evidence>
<dbReference type="PANTHER" id="PTHR13779:SF7">
    <property type="entry name" value="ATPASE WRNIP1"/>
    <property type="match status" value="1"/>
</dbReference>
<proteinExistence type="predicted"/>
<accession>X1UK63</accession>
<name>X1UK63_9ZZZZ</name>
<dbReference type="GO" id="GO:0003677">
    <property type="term" value="F:DNA binding"/>
    <property type="evidence" value="ECO:0007669"/>
    <property type="project" value="InterPro"/>
</dbReference>
<feature type="non-terminal residue" evidence="5">
    <location>
        <position position="1"/>
    </location>
</feature>
<keyword evidence="2" id="KW-0067">ATP-binding</keyword>
<evidence type="ECO:0000256" key="2">
    <source>
        <dbReference type="ARBA" id="ARBA00022840"/>
    </source>
</evidence>
<dbReference type="GO" id="GO:0000731">
    <property type="term" value="P:DNA synthesis involved in DNA repair"/>
    <property type="evidence" value="ECO:0007669"/>
    <property type="project" value="TreeGrafter"/>
</dbReference>
<dbReference type="Pfam" id="PF16193">
    <property type="entry name" value="AAA_assoc_2"/>
    <property type="match status" value="1"/>
</dbReference>
<keyword evidence="1" id="KW-0547">Nucleotide-binding</keyword>
<dbReference type="GO" id="GO:0017116">
    <property type="term" value="F:single-stranded DNA helicase activity"/>
    <property type="evidence" value="ECO:0007669"/>
    <property type="project" value="TreeGrafter"/>
</dbReference>
<dbReference type="Pfam" id="PF12002">
    <property type="entry name" value="MgsA_C"/>
    <property type="match status" value="1"/>
</dbReference>
<dbReference type="SUPFAM" id="SSF48019">
    <property type="entry name" value="post-AAA+ oligomerization domain-like"/>
    <property type="match status" value="1"/>
</dbReference>
<evidence type="ECO:0000259" key="4">
    <source>
        <dbReference type="Pfam" id="PF16193"/>
    </source>
</evidence>
<dbReference type="GO" id="GO:0008047">
    <property type="term" value="F:enzyme activator activity"/>
    <property type="evidence" value="ECO:0007669"/>
    <property type="project" value="TreeGrafter"/>
</dbReference>
<dbReference type="GO" id="GO:0005524">
    <property type="term" value="F:ATP binding"/>
    <property type="evidence" value="ECO:0007669"/>
    <property type="project" value="UniProtKB-KW"/>
</dbReference>
<dbReference type="EMBL" id="BARW01039085">
    <property type="protein sequence ID" value="GAJ17848.1"/>
    <property type="molecule type" value="Genomic_DNA"/>
</dbReference>
<dbReference type="Gene3D" id="1.20.272.10">
    <property type="match status" value="1"/>
</dbReference>
<dbReference type="PANTHER" id="PTHR13779">
    <property type="entry name" value="WERNER HELICASE-INTERACTING PROTEIN 1 FAMILY MEMBER"/>
    <property type="match status" value="1"/>
</dbReference>
<comment type="caution">
    <text evidence="5">The sequence shown here is derived from an EMBL/GenBank/DDBJ whole genome shotgun (WGS) entry which is preliminary data.</text>
</comment>
<dbReference type="InterPro" id="IPR021886">
    <property type="entry name" value="MgsA_C"/>
</dbReference>
<evidence type="ECO:0000313" key="5">
    <source>
        <dbReference type="EMBL" id="GAJ17848.1"/>
    </source>
</evidence>
<dbReference type="FunFam" id="1.20.272.10:FF:000001">
    <property type="entry name" value="Putative AAA family ATPase"/>
    <property type="match status" value="1"/>
</dbReference>
<reference evidence="5" key="1">
    <citation type="journal article" date="2014" name="Front. Microbiol.">
        <title>High frequency of phylogenetically diverse reductive dehalogenase-homologous genes in deep subseafloor sedimentary metagenomes.</title>
        <authorList>
            <person name="Kawai M."/>
            <person name="Futagami T."/>
            <person name="Toyoda A."/>
            <person name="Takaki Y."/>
            <person name="Nishi S."/>
            <person name="Hori S."/>
            <person name="Arai W."/>
            <person name="Tsubouchi T."/>
            <person name="Morono Y."/>
            <person name="Uchiyama I."/>
            <person name="Ito T."/>
            <person name="Fujiyama A."/>
            <person name="Inagaki F."/>
            <person name="Takami H."/>
        </authorList>
    </citation>
    <scope>NUCLEOTIDE SEQUENCE</scope>
    <source>
        <strain evidence="5">Expedition CK06-06</strain>
    </source>
</reference>
<dbReference type="InterPro" id="IPR032423">
    <property type="entry name" value="AAA_assoc_2"/>
</dbReference>
<dbReference type="Gene3D" id="1.10.3710.10">
    <property type="entry name" value="DNA polymerase III clamp loader subunits, C-terminal domain"/>
    <property type="match status" value="1"/>
</dbReference>
<feature type="non-terminal residue" evidence="5">
    <location>
        <position position="153"/>
    </location>
</feature>
<dbReference type="AlphaFoldDB" id="X1UK63"/>
<evidence type="ECO:0000256" key="1">
    <source>
        <dbReference type="ARBA" id="ARBA00022741"/>
    </source>
</evidence>